<gene>
    <name evidence="1" type="ORF">MESMUL_16040</name>
</gene>
<sequence length="349" mass="40097">MAETSRSPRTYRSFMIRLYHQNLAYHLRRAAENARSILIVTPYVKIRAIEAIIPHGIRFDELTLVTRGAPDDFASGISDLDALDAVWSLGGEVYRIPNLHAKYYRFDRIFFTGSANLTGRGIGVGLDQKWNDEVLASDFTSRESHELEHDWRMAAVRIPRDAAGELWEFVERRRREGFLPDWFRRWAVQEAGPLPAGWLPACPFPNLLYEIFRGRDIRDLLPRDTDARFIQKLAAEDLAALVPPPALRSPEEMDLYIGTRLAGSPFLKTIQSLFRTETGPGRPFLSFGALKEMVRSPDFQAHIRAYDQVEVIARWLIYFLPDTYFIPSGLPFALGRRKRIPNGFRTEDQ</sequence>
<evidence type="ECO:0008006" key="3">
    <source>
        <dbReference type="Google" id="ProtNLM"/>
    </source>
</evidence>
<dbReference type="SUPFAM" id="SSF56024">
    <property type="entry name" value="Phospholipase D/nuclease"/>
    <property type="match status" value="1"/>
</dbReference>
<reference evidence="1 2" key="1">
    <citation type="journal article" date="2018" name="Int. J. Syst. Evol. Microbiol.">
        <title>Mesosutterella multiformis gen. nov., sp. nov., a member of the family Sutterellaceae and Sutterella megalosphaeroides sp. nov., isolated from human faeces.</title>
        <authorList>
            <person name="Sakamoto M."/>
            <person name="Ikeyama N."/>
            <person name="Kunihiro T."/>
            <person name="Iino T."/>
            <person name="Yuki M."/>
            <person name="Ohkuma M."/>
        </authorList>
    </citation>
    <scope>NUCLEOTIDE SEQUENCE [LARGE SCALE GENOMIC DNA]</scope>
    <source>
        <strain evidence="1 2">4NBBH2</strain>
    </source>
</reference>
<protein>
    <recommendedName>
        <fullName evidence="3">PLD phosphodiesterase domain-containing protein</fullName>
    </recommendedName>
</protein>
<accession>A0A401LM73</accession>
<evidence type="ECO:0000313" key="2">
    <source>
        <dbReference type="Proteomes" id="UP000266091"/>
    </source>
</evidence>
<dbReference type="Proteomes" id="UP000266091">
    <property type="component" value="Unassembled WGS sequence"/>
</dbReference>
<comment type="caution">
    <text evidence="1">The sequence shown here is derived from an EMBL/GenBank/DDBJ whole genome shotgun (WGS) entry which is preliminary data.</text>
</comment>
<dbReference type="Gene3D" id="3.30.870.10">
    <property type="entry name" value="Endonuclease Chain A"/>
    <property type="match status" value="1"/>
</dbReference>
<accession>A0A388SFM6</accession>
<name>A0A388SFM6_9BURK</name>
<keyword evidence="2" id="KW-1185">Reference proteome</keyword>
<proteinExistence type="predicted"/>
<dbReference type="EMBL" id="BGZJ01000001">
    <property type="protein sequence ID" value="GBO94250.1"/>
    <property type="molecule type" value="Genomic_DNA"/>
</dbReference>
<evidence type="ECO:0000313" key="1">
    <source>
        <dbReference type="EMBL" id="GBO94250.1"/>
    </source>
</evidence>
<dbReference type="AlphaFoldDB" id="A0A388SFM6"/>
<organism evidence="1 2">
    <name type="scientific">Mesosutterella multiformis</name>
    <dbReference type="NCBI Taxonomy" id="2259133"/>
    <lineage>
        <taxon>Bacteria</taxon>
        <taxon>Pseudomonadati</taxon>
        <taxon>Pseudomonadota</taxon>
        <taxon>Betaproteobacteria</taxon>
        <taxon>Burkholderiales</taxon>
        <taxon>Sutterellaceae</taxon>
        <taxon>Mesosutterella</taxon>
    </lineage>
</organism>